<dbReference type="Pfam" id="PF00762">
    <property type="entry name" value="Ferrochelatase"/>
    <property type="match status" value="2"/>
</dbReference>
<reference evidence="10 11" key="1">
    <citation type="submission" date="2023-10" db="EMBL/GenBank/DDBJ databases">
        <title>Whole Genome based description of the genera Actinobaculum and Actinotignum reveals a complex phylogenetic relationship within the species included in the genus Actinotignum.</title>
        <authorList>
            <person name="Jensen C.S."/>
            <person name="Dargis R."/>
            <person name="Kemp M."/>
            <person name="Christensen J.J."/>
        </authorList>
    </citation>
    <scope>NUCLEOTIDE SEQUENCE</scope>
    <source>
        <strain evidence="10">SLA_B511</strain>
        <strain evidence="9 11">SLA_B974</strain>
    </source>
</reference>
<keyword evidence="3 7" id="KW-0350">Heme biosynthesis</keyword>
<keyword evidence="5 7" id="KW-0627">Porphyrin biosynthesis</keyword>
<keyword evidence="7" id="KW-0963">Cytoplasm</keyword>
<dbReference type="Proteomes" id="UP001281731">
    <property type="component" value="Unassembled WGS sequence"/>
</dbReference>
<name>A0AAW9HJM6_9ACTO</name>
<dbReference type="InterPro" id="IPR033644">
    <property type="entry name" value="Ferrochelatase_C"/>
</dbReference>
<dbReference type="AlphaFoldDB" id="A0AAW9HJM6"/>
<dbReference type="InterPro" id="IPR001015">
    <property type="entry name" value="Ferrochelatase"/>
</dbReference>
<dbReference type="GO" id="GO:0005737">
    <property type="term" value="C:cytoplasm"/>
    <property type="evidence" value="ECO:0007669"/>
    <property type="project" value="UniProtKB-SubCell"/>
</dbReference>
<evidence type="ECO:0000313" key="12">
    <source>
        <dbReference type="Proteomes" id="UP001281731"/>
    </source>
</evidence>
<dbReference type="EMBL" id="JAWNGC010000001">
    <property type="protein sequence ID" value="MDY5154143.1"/>
    <property type="molecule type" value="Genomic_DNA"/>
</dbReference>
<evidence type="ECO:0000256" key="5">
    <source>
        <dbReference type="ARBA" id="ARBA00023244"/>
    </source>
</evidence>
<comment type="subcellular location">
    <subcellularLocation>
        <location evidence="7">Cytoplasm</location>
    </subcellularLocation>
</comment>
<protein>
    <recommendedName>
        <fullName evidence="7">Coproporphyrin III ferrochelatase</fullName>
        <ecNumber evidence="7">4.99.1.9</ecNumber>
    </recommendedName>
</protein>
<keyword evidence="7" id="KW-0479">Metal-binding</keyword>
<dbReference type="RefSeq" id="WP_320755081.1">
    <property type="nucleotide sequence ID" value="NZ_JAWNGA010000004.1"/>
</dbReference>
<evidence type="ECO:0000256" key="8">
    <source>
        <dbReference type="RuleBase" id="RU004185"/>
    </source>
</evidence>
<evidence type="ECO:0000256" key="7">
    <source>
        <dbReference type="HAMAP-Rule" id="MF_00323"/>
    </source>
</evidence>
<evidence type="ECO:0000256" key="4">
    <source>
        <dbReference type="ARBA" id="ARBA00023239"/>
    </source>
</evidence>
<dbReference type="GO" id="GO:0046872">
    <property type="term" value="F:metal ion binding"/>
    <property type="evidence" value="ECO:0007669"/>
    <property type="project" value="UniProtKB-KW"/>
</dbReference>
<proteinExistence type="inferred from homology"/>
<dbReference type="PANTHER" id="PTHR11108:SF1">
    <property type="entry name" value="FERROCHELATASE, MITOCHONDRIAL"/>
    <property type="match status" value="1"/>
</dbReference>
<comment type="pathway">
    <text evidence="1 7">Porphyrin-containing compound metabolism; protoheme biosynthesis.</text>
</comment>
<dbReference type="EMBL" id="JAWNGA010000004">
    <property type="protein sequence ID" value="MDY5132819.1"/>
    <property type="molecule type" value="Genomic_DNA"/>
</dbReference>
<organism evidence="10 12">
    <name type="scientific">Actinotignum urinale</name>
    <dbReference type="NCBI Taxonomy" id="190146"/>
    <lineage>
        <taxon>Bacteria</taxon>
        <taxon>Bacillati</taxon>
        <taxon>Actinomycetota</taxon>
        <taxon>Actinomycetes</taxon>
        <taxon>Actinomycetales</taxon>
        <taxon>Actinomycetaceae</taxon>
        <taxon>Actinotignum</taxon>
    </lineage>
</organism>
<dbReference type="InterPro" id="IPR033659">
    <property type="entry name" value="Ferrochelatase_N"/>
</dbReference>
<comment type="caution">
    <text evidence="10">The sequence shown here is derived from an EMBL/GenBank/DDBJ whole genome shotgun (WGS) entry which is preliminary data.</text>
</comment>
<evidence type="ECO:0000313" key="10">
    <source>
        <dbReference type="EMBL" id="MDY5154143.1"/>
    </source>
</evidence>
<comment type="catalytic activity">
    <reaction evidence="6">
        <text>Fe-coproporphyrin III + 2 H(+) = coproporphyrin III + Fe(2+)</text>
        <dbReference type="Rhea" id="RHEA:49572"/>
        <dbReference type="ChEBI" id="CHEBI:15378"/>
        <dbReference type="ChEBI" id="CHEBI:29033"/>
        <dbReference type="ChEBI" id="CHEBI:68438"/>
        <dbReference type="ChEBI" id="CHEBI:131725"/>
        <dbReference type="EC" id="4.99.1.9"/>
    </reaction>
    <physiologicalReaction direction="right-to-left" evidence="6">
        <dbReference type="Rhea" id="RHEA:49574"/>
    </physiologicalReaction>
</comment>
<evidence type="ECO:0000313" key="11">
    <source>
        <dbReference type="Proteomes" id="UP001275049"/>
    </source>
</evidence>
<feature type="binding site" evidence="7">
    <location>
        <position position="136"/>
    </location>
    <ligand>
        <name>Fe-coproporphyrin III</name>
        <dbReference type="ChEBI" id="CHEBI:68438"/>
    </ligand>
</feature>
<dbReference type="GO" id="GO:0006783">
    <property type="term" value="P:heme biosynthetic process"/>
    <property type="evidence" value="ECO:0007669"/>
    <property type="project" value="UniProtKB-UniRule"/>
</dbReference>
<dbReference type="CDD" id="cd03411">
    <property type="entry name" value="Ferrochelatase_N"/>
    <property type="match status" value="1"/>
</dbReference>
<accession>A0AAW9HJM6</accession>
<dbReference type="CDD" id="cd00419">
    <property type="entry name" value="Ferrochelatase_C"/>
    <property type="match status" value="1"/>
</dbReference>
<feature type="binding site" evidence="7">
    <location>
        <position position="449"/>
    </location>
    <ligand>
        <name>Fe(2+)</name>
        <dbReference type="ChEBI" id="CHEBI:29033"/>
    </ligand>
</feature>
<dbReference type="EC" id="4.99.1.9" evidence="7"/>
<comment type="caution">
    <text evidence="7">Lacks conserved residue(s) required for the propagation of feature annotation.</text>
</comment>
<dbReference type="GO" id="GO:0004325">
    <property type="term" value="F:ferrochelatase activity"/>
    <property type="evidence" value="ECO:0007669"/>
    <property type="project" value="UniProtKB-UniRule"/>
</dbReference>
<evidence type="ECO:0000256" key="2">
    <source>
        <dbReference type="ARBA" id="ARBA00023004"/>
    </source>
</evidence>
<keyword evidence="4 7" id="KW-0456">Lyase</keyword>
<keyword evidence="11" id="KW-1185">Reference proteome</keyword>
<comment type="function">
    <text evidence="7">Involved in coproporphyrin-dependent heme b biosynthesis. Catalyzes the insertion of ferrous iron into coproporphyrin III to form Fe-coproporphyrin III.</text>
</comment>
<evidence type="ECO:0000256" key="1">
    <source>
        <dbReference type="ARBA" id="ARBA00004744"/>
    </source>
</evidence>
<dbReference type="PANTHER" id="PTHR11108">
    <property type="entry name" value="FERROCHELATASE"/>
    <property type="match status" value="1"/>
</dbReference>
<comment type="similarity">
    <text evidence="7 8">Belongs to the ferrochelatase family.</text>
</comment>
<keyword evidence="2 7" id="KW-0408">Iron</keyword>
<evidence type="ECO:0000256" key="3">
    <source>
        <dbReference type="ARBA" id="ARBA00023133"/>
    </source>
</evidence>
<dbReference type="Gene3D" id="3.40.50.1400">
    <property type="match status" value="4"/>
</dbReference>
<dbReference type="Proteomes" id="UP001275049">
    <property type="component" value="Unassembled WGS sequence"/>
</dbReference>
<sequence>MSLLTPKNSRQVCESDATSAHACISEKTESICEHSRAQAEEIAARKAPSAPANSAELHPGEYVYGACETVGRSVRAGNLWVEEPVAYDAVILASFGGPDGQADVVPFLRNVTAGRGIPDERLEEVAVHYRLNGGVSPINEQNMRLREALEEELNSRGFTIPVYLGNRNWAPYTHEAVEEAYRAGHRTLLAVTTSAYSGYSSCRQYREDFANALEHTGLRGAVTVDKIREYFNHPGFLTPFIEDLTQAYVRLLEEGHAPKNIEVLFTTHSIPCADNARSGPNMRAVLAGSVSKNTVAGIDSISERVVAGIDSVSECAASTHGTIPEHVPSDVGSEPEYTTTSVVHHNAGSKDCVDSIHSCTTTIEDVVAACQEYGLYVQQHREAIDAVRGEVENRVGQRLNYRLVYQSRSGPPHVPWLEPDINDVIEELPGQGRTAVVVVPIGFVSDHMEVLWDLDNEARATAAKCGLAFIRTATPELNPMFIRGLADLVEERLKGTSRAQRPALTPLGPAPDICPAGSCRHSRRPEAPAIAGIPSEI</sequence>
<gene>
    <name evidence="7" type="primary">cpfC</name>
    <name evidence="10" type="ORF">R6G80_00135</name>
    <name evidence="9" type="ORF">R6G86_03545</name>
</gene>
<evidence type="ECO:0000256" key="6">
    <source>
        <dbReference type="ARBA" id="ARBA00024536"/>
    </source>
</evidence>
<feature type="binding site" evidence="7">
    <location>
        <position position="205"/>
    </location>
    <ligand>
        <name>Fe-coproporphyrin III</name>
        <dbReference type="ChEBI" id="CHEBI:68438"/>
    </ligand>
</feature>
<dbReference type="SUPFAM" id="SSF53800">
    <property type="entry name" value="Chelatase"/>
    <property type="match status" value="2"/>
</dbReference>
<feature type="binding site" evidence="7">
    <location>
        <position position="268"/>
    </location>
    <ligand>
        <name>Fe(2+)</name>
        <dbReference type="ChEBI" id="CHEBI:29033"/>
    </ligand>
</feature>
<dbReference type="HAMAP" id="MF_00323">
    <property type="entry name" value="Ferrochelatase"/>
    <property type="match status" value="1"/>
</dbReference>
<evidence type="ECO:0000313" key="9">
    <source>
        <dbReference type="EMBL" id="MDY5132819.1"/>
    </source>
</evidence>